<keyword evidence="5" id="KW-1185">Reference proteome</keyword>
<dbReference type="PANTHER" id="PTHR34556">
    <property type="match status" value="1"/>
</dbReference>
<gene>
    <name evidence="4" type="ORF">AB1Y20_005388</name>
</gene>
<name>A0AB34J453_PRYPA</name>
<reference evidence="4 5" key="1">
    <citation type="journal article" date="2024" name="Science">
        <title>Giant polyketide synthase enzymes in the biosynthesis of giant marine polyether toxins.</title>
        <authorList>
            <person name="Fallon T.R."/>
            <person name="Shende V.V."/>
            <person name="Wierzbicki I.H."/>
            <person name="Pendleton A.L."/>
            <person name="Watervoot N.F."/>
            <person name="Auber R.P."/>
            <person name="Gonzalez D.J."/>
            <person name="Wisecaver J.H."/>
            <person name="Moore B.S."/>
        </authorList>
    </citation>
    <scope>NUCLEOTIDE SEQUENCE [LARGE SCALE GENOMIC DNA]</scope>
    <source>
        <strain evidence="4 5">12B1</strain>
    </source>
</reference>
<dbReference type="InterPro" id="IPR009472">
    <property type="entry name" value="Tab2-like"/>
</dbReference>
<evidence type="ECO:0000256" key="1">
    <source>
        <dbReference type="SAM" id="SignalP"/>
    </source>
</evidence>
<evidence type="ECO:0000313" key="5">
    <source>
        <dbReference type="Proteomes" id="UP001515480"/>
    </source>
</evidence>
<feature type="signal peptide" evidence="1">
    <location>
        <begin position="1"/>
        <end position="20"/>
    </location>
</feature>
<dbReference type="GO" id="GO:0003723">
    <property type="term" value="F:RNA binding"/>
    <property type="evidence" value="ECO:0007669"/>
    <property type="project" value="InterPro"/>
</dbReference>
<evidence type="ECO:0000259" key="2">
    <source>
        <dbReference type="Pfam" id="PF06485"/>
    </source>
</evidence>
<feature type="chain" id="PRO_5044204559" evidence="1">
    <location>
        <begin position="21"/>
        <end position="351"/>
    </location>
</feature>
<dbReference type="EMBL" id="JBGBPQ010000013">
    <property type="protein sequence ID" value="KAL1512119.1"/>
    <property type="molecule type" value="Genomic_DNA"/>
</dbReference>
<comment type="caution">
    <text evidence="4">The sequence shown here is derived from an EMBL/GenBank/DDBJ whole genome shotgun (WGS) entry which is preliminary data.</text>
</comment>
<dbReference type="PANTHER" id="PTHR34556:SF2">
    <property type="entry name" value="PROTEIN TAB2 HOMOLOG, CHLOROPLASTIC"/>
    <property type="match status" value="1"/>
</dbReference>
<dbReference type="Pfam" id="PF20429">
    <property type="entry name" value="Tab2-like_C"/>
    <property type="match status" value="1"/>
</dbReference>
<dbReference type="Pfam" id="PF06485">
    <property type="entry name" value="Tab2-like_N"/>
    <property type="match status" value="1"/>
</dbReference>
<feature type="domain" description="RNA-binding protein Tab2-like N-terminal" evidence="2">
    <location>
        <begin position="64"/>
        <end position="166"/>
    </location>
</feature>
<dbReference type="AlphaFoldDB" id="A0AB34J453"/>
<sequence length="351" mass="38943">MGVTPLHIGRVFGILASAAALQVSPQCSRPPFLSRLRQAYLVMDDVMTSAPVTASSSVKPSNQWELDFYSRPVQGPDGKKLWELLVTDSAGSFQHVEAVPSNCVNSRELRSRVQRLIDASEVKPKSVRFFRVQMKNMISIALNELPGVECKPSRVTYRLSEWLEVREREVYPAMPGYRKPRPEPQPIKLPVKLPEQLRGEQYAFVTLPFAEFTPGGSINKDNVGFGSLCPVDPSSLPPDLMVPGIAIFSKRSPAIAAWLTGVDLAFVKSVLESREILLEVGLDTQYLLARMRTLGQTAEASQYEEQKLLTRGLHFLSVQSGPDSEQPDGFWLLKDTEASAKASDADRARRS</sequence>
<accession>A0AB34J453</accession>
<dbReference type="InterPro" id="IPR046761">
    <property type="entry name" value="Tab2-like_C"/>
</dbReference>
<evidence type="ECO:0000259" key="3">
    <source>
        <dbReference type="Pfam" id="PF20429"/>
    </source>
</evidence>
<evidence type="ECO:0000313" key="4">
    <source>
        <dbReference type="EMBL" id="KAL1512119.1"/>
    </source>
</evidence>
<proteinExistence type="predicted"/>
<protein>
    <submittedName>
        <fullName evidence="4">Uncharacterized protein</fullName>
    </submittedName>
</protein>
<dbReference type="Proteomes" id="UP001515480">
    <property type="component" value="Unassembled WGS sequence"/>
</dbReference>
<dbReference type="InterPro" id="IPR046760">
    <property type="entry name" value="Tab2-like_N"/>
</dbReference>
<keyword evidence="1" id="KW-0732">Signal</keyword>
<organism evidence="4 5">
    <name type="scientific">Prymnesium parvum</name>
    <name type="common">Toxic golden alga</name>
    <dbReference type="NCBI Taxonomy" id="97485"/>
    <lineage>
        <taxon>Eukaryota</taxon>
        <taxon>Haptista</taxon>
        <taxon>Haptophyta</taxon>
        <taxon>Prymnesiophyceae</taxon>
        <taxon>Prymnesiales</taxon>
        <taxon>Prymnesiaceae</taxon>
        <taxon>Prymnesium</taxon>
    </lineage>
</organism>
<feature type="domain" description="RNA-binding protein Tab2/Atab2 C-terminal" evidence="3">
    <location>
        <begin position="187"/>
        <end position="334"/>
    </location>
</feature>